<dbReference type="GO" id="GO:0005737">
    <property type="term" value="C:cytoplasm"/>
    <property type="evidence" value="ECO:0007669"/>
    <property type="project" value="TreeGrafter"/>
</dbReference>
<evidence type="ECO:0000259" key="2">
    <source>
        <dbReference type="Pfam" id="PF03959"/>
    </source>
</evidence>
<dbReference type="Proteomes" id="UP000019373">
    <property type="component" value="Unassembled WGS sequence"/>
</dbReference>
<dbReference type="GO" id="GO:0005634">
    <property type="term" value="C:nucleus"/>
    <property type="evidence" value="ECO:0007669"/>
    <property type="project" value="TreeGrafter"/>
</dbReference>
<dbReference type="InterPro" id="IPR050593">
    <property type="entry name" value="LovG"/>
</dbReference>
<protein>
    <recommendedName>
        <fullName evidence="2">Serine hydrolase domain-containing protein</fullName>
    </recommendedName>
</protein>
<dbReference type="OrthoDB" id="414698at2759"/>
<dbReference type="OMA" id="CTPNGRV"/>
<reference evidence="4" key="1">
    <citation type="journal article" date="2014" name="BMC Genomics">
        <title>Genome characteristics reveal the impact of lichenization on lichen-forming fungus Endocarpon pusillum Hedwig (Verrucariales, Ascomycota).</title>
        <authorList>
            <person name="Wang Y.-Y."/>
            <person name="Liu B."/>
            <person name="Zhang X.-Y."/>
            <person name="Zhou Q.-M."/>
            <person name="Zhang T."/>
            <person name="Li H."/>
            <person name="Yu Y.-F."/>
            <person name="Zhang X.-L."/>
            <person name="Hao X.-Y."/>
            <person name="Wang M."/>
            <person name="Wang L."/>
            <person name="Wei J.-C."/>
        </authorList>
    </citation>
    <scope>NUCLEOTIDE SEQUENCE [LARGE SCALE GENOMIC DNA]</scope>
    <source>
        <strain evidence="4">Z07020 / HMAS-L-300199</strain>
    </source>
</reference>
<dbReference type="GO" id="GO:0019748">
    <property type="term" value="P:secondary metabolic process"/>
    <property type="evidence" value="ECO:0007669"/>
    <property type="project" value="TreeGrafter"/>
</dbReference>
<proteinExistence type="predicted"/>
<dbReference type="InterPro" id="IPR005645">
    <property type="entry name" value="FSH-like_dom"/>
</dbReference>
<organism evidence="3 4">
    <name type="scientific">Endocarpon pusillum (strain Z07020 / HMAS-L-300199)</name>
    <name type="common">Lichen-forming fungus</name>
    <dbReference type="NCBI Taxonomy" id="1263415"/>
    <lineage>
        <taxon>Eukaryota</taxon>
        <taxon>Fungi</taxon>
        <taxon>Dikarya</taxon>
        <taxon>Ascomycota</taxon>
        <taxon>Pezizomycotina</taxon>
        <taxon>Eurotiomycetes</taxon>
        <taxon>Chaetothyriomycetidae</taxon>
        <taxon>Verrucariales</taxon>
        <taxon>Verrucariaceae</taxon>
        <taxon>Endocarpon</taxon>
    </lineage>
</organism>
<sequence length="237" mass="25633">MAILAMQSRESSSGKKRKVLCLHGIGTNSEMGQIFEAQTAALRYRLGPAFEYDFIEGSYPWPAAPGIREIFGAHDMCYSYHDGSAPSALEAVQSLSEYCRDNSPYAAVMGFSSGAALAATLLIAEAGDEGLKKEQQATFGSAIFLCSTQPYDWRELKAGRVRFLDGQDASEAICIPTVHAWARNDKEYAEQGVKVVQMSKLAKRTEVIHNAGHGVPNHGEALERLAVAVERATSGLA</sequence>
<dbReference type="SUPFAM" id="SSF53474">
    <property type="entry name" value="alpha/beta-Hydrolases"/>
    <property type="match status" value="1"/>
</dbReference>
<dbReference type="InterPro" id="IPR029058">
    <property type="entry name" value="AB_hydrolase_fold"/>
</dbReference>
<accession>U1HNL1</accession>
<keyword evidence="4" id="KW-1185">Reference proteome</keyword>
<dbReference type="GO" id="GO:0016787">
    <property type="term" value="F:hydrolase activity"/>
    <property type="evidence" value="ECO:0007669"/>
    <property type="project" value="UniProtKB-KW"/>
</dbReference>
<feature type="domain" description="Serine hydrolase" evidence="2">
    <location>
        <begin position="15"/>
        <end position="221"/>
    </location>
</feature>
<dbReference type="Pfam" id="PF03959">
    <property type="entry name" value="FSH1"/>
    <property type="match status" value="1"/>
</dbReference>
<evidence type="ECO:0000313" key="4">
    <source>
        <dbReference type="Proteomes" id="UP000019373"/>
    </source>
</evidence>
<dbReference type="Gene3D" id="3.40.50.1820">
    <property type="entry name" value="alpha/beta hydrolase"/>
    <property type="match status" value="1"/>
</dbReference>
<dbReference type="HOGENOM" id="CLU_051938_4_0_1"/>
<dbReference type="AlphaFoldDB" id="U1HNL1"/>
<dbReference type="GeneID" id="19241454"/>
<dbReference type="PANTHER" id="PTHR48070:SF7">
    <property type="entry name" value="SERINE HYDROLASE FSH DOMAIN-CONTAINING PROTEIN-RELATED"/>
    <property type="match status" value="1"/>
</dbReference>
<evidence type="ECO:0000256" key="1">
    <source>
        <dbReference type="ARBA" id="ARBA00022801"/>
    </source>
</evidence>
<evidence type="ECO:0000313" key="3">
    <source>
        <dbReference type="EMBL" id="ERF71955.1"/>
    </source>
</evidence>
<name>U1HNL1_ENDPU</name>
<dbReference type="RefSeq" id="XP_007802409.1">
    <property type="nucleotide sequence ID" value="XM_007804218.1"/>
</dbReference>
<dbReference type="PANTHER" id="PTHR48070">
    <property type="entry name" value="ESTERASE OVCA2"/>
    <property type="match status" value="1"/>
</dbReference>
<keyword evidence="1" id="KW-0378">Hydrolase</keyword>
<gene>
    <name evidence="3" type="ORF">EPUS_06514</name>
</gene>
<dbReference type="EMBL" id="KE721157">
    <property type="protein sequence ID" value="ERF71955.1"/>
    <property type="molecule type" value="Genomic_DNA"/>
</dbReference>
<dbReference type="eggNOG" id="ENOG502SGW4">
    <property type="taxonomic scope" value="Eukaryota"/>
</dbReference>